<evidence type="ECO:0000256" key="9">
    <source>
        <dbReference type="ARBA" id="ARBA00048787"/>
    </source>
</evidence>
<keyword evidence="5" id="KW-0660">Purine salvage</keyword>
<dbReference type="Proteomes" id="UP000008983">
    <property type="component" value="Unassembled WGS sequence"/>
</dbReference>
<keyword evidence="4" id="KW-0479">Metal-binding</keyword>
<sequence length="100" mass="11979">MDGEPTFTETKEILDFVPDRVGHFLYFNNDIYDEIIKKKVPIETCPTSNFKCMELNDMKDHPFKYFFYKNHPLNINTDDTGVLDTQIIIEFIYKFMQYGF</sequence>
<dbReference type="PANTHER" id="PTHR11409:SF42">
    <property type="entry name" value="ADENOSINE DEAMINASE-LIKE PROTEIN"/>
    <property type="match status" value="1"/>
</dbReference>
<organism evidence="11 12">
    <name type="scientific">Ichthyophthirius multifiliis</name>
    <name type="common">White spot disease agent</name>
    <name type="synonym">Ich</name>
    <dbReference type="NCBI Taxonomy" id="5932"/>
    <lineage>
        <taxon>Eukaryota</taxon>
        <taxon>Sar</taxon>
        <taxon>Alveolata</taxon>
        <taxon>Ciliophora</taxon>
        <taxon>Intramacronucleata</taxon>
        <taxon>Oligohymenophorea</taxon>
        <taxon>Hymenostomatida</taxon>
        <taxon>Ophryoglenina</taxon>
        <taxon>Ichthyophthirius</taxon>
    </lineage>
</organism>
<dbReference type="GO" id="GO:0046872">
    <property type="term" value="F:metal ion binding"/>
    <property type="evidence" value="ECO:0007669"/>
    <property type="project" value="UniProtKB-KW"/>
</dbReference>
<feature type="domain" description="Adenosine deaminase" evidence="10">
    <location>
        <begin position="18"/>
        <end position="91"/>
    </location>
</feature>
<dbReference type="GO" id="GO:0006154">
    <property type="term" value="P:adenosine catabolic process"/>
    <property type="evidence" value="ECO:0007669"/>
    <property type="project" value="TreeGrafter"/>
</dbReference>
<proteinExistence type="inferred from homology"/>
<evidence type="ECO:0000256" key="2">
    <source>
        <dbReference type="ARBA" id="ARBA00005058"/>
    </source>
</evidence>
<keyword evidence="7" id="KW-0862">Zinc</keyword>
<dbReference type="RefSeq" id="XP_004039595.1">
    <property type="nucleotide sequence ID" value="XM_004039547.1"/>
</dbReference>
<dbReference type="UniPathway" id="UPA00606"/>
<dbReference type="OrthoDB" id="272271at2759"/>
<evidence type="ECO:0000256" key="7">
    <source>
        <dbReference type="ARBA" id="ARBA00022833"/>
    </source>
</evidence>
<dbReference type="Gene3D" id="3.20.20.140">
    <property type="entry name" value="Metal-dependent hydrolases"/>
    <property type="match status" value="1"/>
</dbReference>
<evidence type="ECO:0000256" key="3">
    <source>
        <dbReference type="ARBA" id="ARBA00006676"/>
    </source>
</evidence>
<gene>
    <name evidence="11" type="ORF">IMG5_017660</name>
</gene>
<evidence type="ECO:0000313" key="12">
    <source>
        <dbReference type="Proteomes" id="UP000008983"/>
    </source>
</evidence>
<evidence type="ECO:0000256" key="1">
    <source>
        <dbReference type="ARBA" id="ARBA00001947"/>
    </source>
</evidence>
<dbReference type="GeneID" id="14910480"/>
<reference evidence="11 12" key="1">
    <citation type="submission" date="2011-07" db="EMBL/GenBank/DDBJ databases">
        <authorList>
            <person name="Coyne R."/>
            <person name="Brami D."/>
            <person name="Johnson J."/>
            <person name="Hostetler J."/>
            <person name="Hannick L."/>
            <person name="Clark T."/>
            <person name="Cassidy-Hanley D."/>
            <person name="Inman J."/>
        </authorList>
    </citation>
    <scope>NUCLEOTIDE SEQUENCE [LARGE SCALE GENOMIC DNA]</scope>
    <source>
        <strain evidence="11 12">G5</strain>
    </source>
</reference>
<keyword evidence="8" id="KW-0546">Nucleotide metabolism</keyword>
<dbReference type="GO" id="GO:0006166">
    <property type="term" value="P:purine ribonucleoside salvage"/>
    <property type="evidence" value="ECO:0007669"/>
    <property type="project" value="UniProtKB-KW"/>
</dbReference>
<dbReference type="GO" id="GO:0046103">
    <property type="term" value="P:inosine biosynthetic process"/>
    <property type="evidence" value="ECO:0007669"/>
    <property type="project" value="TreeGrafter"/>
</dbReference>
<evidence type="ECO:0000256" key="6">
    <source>
        <dbReference type="ARBA" id="ARBA00022801"/>
    </source>
</evidence>
<evidence type="ECO:0000256" key="4">
    <source>
        <dbReference type="ARBA" id="ARBA00022723"/>
    </source>
</evidence>
<dbReference type="InterPro" id="IPR032466">
    <property type="entry name" value="Metal_Hydrolase"/>
</dbReference>
<dbReference type="PANTHER" id="PTHR11409">
    <property type="entry name" value="ADENOSINE DEAMINASE"/>
    <property type="match status" value="1"/>
</dbReference>
<dbReference type="InterPro" id="IPR001365">
    <property type="entry name" value="A_deaminase_dom"/>
</dbReference>
<evidence type="ECO:0000259" key="10">
    <source>
        <dbReference type="Pfam" id="PF00962"/>
    </source>
</evidence>
<comment type="similarity">
    <text evidence="3">Belongs to the metallo-dependent hydrolases superfamily. Adenosine and AMP deaminases family.</text>
</comment>
<dbReference type="eggNOG" id="KOG1097">
    <property type="taxonomic scope" value="Eukaryota"/>
</dbReference>
<comment type="pathway">
    <text evidence="2">Purine metabolism; purine nucleoside salvage.</text>
</comment>
<name>G0QKG9_ICHMU</name>
<dbReference type="STRING" id="857967.G0QKG9"/>
<protein>
    <recommendedName>
        <fullName evidence="10">Adenosine deaminase domain-containing protein</fullName>
    </recommendedName>
</protein>
<evidence type="ECO:0000313" key="11">
    <source>
        <dbReference type="EMBL" id="EGR34291.1"/>
    </source>
</evidence>
<dbReference type="InParanoid" id="G0QKG9"/>
<dbReference type="InterPro" id="IPR006330">
    <property type="entry name" value="Ado/ade_deaminase"/>
</dbReference>
<comment type="catalytic activity">
    <reaction evidence="9">
        <text>N(6)-methyl-AMP + H2O + H(+) = IMP + methylamine</text>
        <dbReference type="Rhea" id="RHEA:16001"/>
        <dbReference type="ChEBI" id="CHEBI:15377"/>
        <dbReference type="ChEBI" id="CHEBI:15378"/>
        <dbReference type="ChEBI" id="CHEBI:58053"/>
        <dbReference type="ChEBI" id="CHEBI:59338"/>
        <dbReference type="ChEBI" id="CHEBI:144842"/>
    </reaction>
    <physiologicalReaction direction="left-to-right" evidence="9">
        <dbReference type="Rhea" id="RHEA:16002"/>
    </physiologicalReaction>
</comment>
<dbReference type="AlphaFoldDB" id="G0QKG9"/>
<keyword evidence="6" id="KW-0378">Hydrolase</keyword>
<dbReference type="GO" id="GO:0004000">
    <property type="term" value="F:adenosine deaminase activity"/>
    <property type="evidence" value="ECO:0007669"/>
    <property type="project" value="TreeGrafter"/>
</dbReference>
<dbReference type="EMBL" id="GL983161">
    <property type="protein sequence ID" value="EGR34291.1"/>
    <property type="molecule type" value="Genomic_DNA"/>
</dbReference>
<dbReference type="SUPFAM" id="SSF51556">
    <property type="entry name" value="Metallo-dependent hydrolases"/>
    <property type="match status" value="1"/>
</dbReference>
<evidence type="ECO:0000256" key="8">
    <source>
        <dbReference type="ARBA" id="ARBA00023080"/>
    </source>
</evidence>
<keyword evidence="12" id="KW-1185">Reference proteome</keyword>
<comment type="cofactor">
    <cofactor evidence="1">
        <name>Zn(2+)</name>
        <dbReference type="ChEBI" id="CHEBI:29105"/>
    </cofactor>
</comment>
<evidence type="ECO:0000256" key="5">
    <source>
        <dbReference type="ARBA" id="ARBA00022726"/>
    </source>
</evidence>
<dbReference type="Pfam" id="PF00962">
    <property type="entry name" value="A_deaminase"/>
    <property type="match status" value="1"/>
</dbReference>
<accession>G0QKG9</accession>
<dbReference type="GO" id="GO:0009117">
    <property type="term" value="P:nucleotide metabolic process"/>
    <property type="evidence" value="ECO:0007669"/>
    <property type="project" value="UniProtKB-KW"/>
</dbReference>